<evidence type="ECO:0000313" key="1">
    <source>
        <dbReference type="EMBL" id="AEN98737.1"/>
    </source>
</evidence>
<accession>G2KTC1</accession>
<dbReference type="Proteomes" id="UP000001285">
    <property type="component" value="Chromosome"/>
</dbReference>
<dbReference type="KEGG" id="lsn:LSA_02800"/>
<sequence>MKSLFRKKRHHWFVRTKNSLSKNSKNLGSYLFRNWGHYWNWDFCANW</sequence>
<dbReference type="HOGENOM" id="CLU_3169636_0_0_9"/>
<organism evidence="1 2">
    <name type="scientific">Fructilactobacillus sanfranciscensis (strain TMW 1.1304)</name>
    <name type="common">Lactobacillus sanfranciscensis</name>
    <dbReference type="NCBI Taxonomy" id="714313"/>
    <lineage>
        <taxon>Bacteria</taxon>
        <taxon>Bacillati</taxon>
        <taxon>Bacillota</taxon>
        <taxon>Bacilli</taxon>
        <taxon>Lactobacillales</taxon>
        <taxon>Lactobacillaceae</taxon>
        <taxon>Fructilactobacillus</taxon>
    </lineage>
</organism>
<protein>
    <submittedName>
        <fullName evidence="1">Uncharacterized protein</fullName>
    </submittedName>
</protein>
<reference evidence="1 2" key="1">
    <citation type="journal article" date="2011" name="Microb. Cell Fact.">
        <title>Genomic analysis reveals Lactobacillus sanfranciscensis as stable element in traditional sourdoughs.</title>
        <authorList>
            <person name="Vogel R.F."/>
            <person name="Pavlovic M."/>
            <person name="Ehrmann M.A."/>
            <person name="Wiezer A."/>
            <person name="Liesegang H."/>
            <person name="Offschanka S."/>
            <person name="Voget S."/>
            <person name="Angelov A."/>
            <person name="Bocker G."/>
            <person name="Liebl W."/>
        </authorList>
    </citation>
    <scope>NUCLEOTIDE SEQUENCE [LARGE SCALE GENOMIC DNA]</scope>
    <source>
        <strain evidence="1 2">TMW 1.1304</strain>
    </source>
</reference>
<keyword evidence="2" id="KW-1185">Reference proteome</keyword>
<dbReference type="EMBL" id="CP002461">
    <property type="protein sequence ID" value="AEN98737.1"/>
    <property type="molecule type" value="Genomic_DNA"/>
</dbReference>
<evidence type="ECO:0000313" key="2">
    <source>
        <dbReference type="Proteomes" id="UP000001285"/>
    </source>
</evidence>
<proteinExistence type="predicted"/>
<dbReference type="STRING" id="714313.LSA_02800"/>
<dbReference type="AlphaFoldDB" id="G2KTC1"/>
<name>G2KTC1_FRUST</name>
<gene>
    <name evidence="1" type="ordered locus">LSA_02800</name>
</gene>